<dbReference type="PANTHER" id="PTHR20857:SF15">
    <property type="entry name" value="THIAMINE-PHOSPHATE SYNTHASE"/>
    <property type="match status" value="1"/>
</dbReference>
<dbReference type="STRING" id="550983.A4R26_20545"/>
<dbReference type="GO" id="GO:0004789">
    <property type="term" value="F:thiamine-phosphate diphosphorylase activity"/>
    <property type="evidence" value="ECO:0007669"/>
    <property type="project" value="UniProtKB-UniRule"/>
</dbReference>
<feature type="binding site" evidence="9">
    <location>
        <begin position="130"/>
        <end position="132"/>
    </location>
    <ligand>
        <name>2-[(2R,5Z)-2-carboxy-4-methylthiazol-5(2H)-ylidene]ethyl phosphate</name>
        <dbReference type="ChEBI" id="CHEBI:62899"/>
    </ligand>
</feature>
<evidence type="ECO:0000313" key="14">
    <source>
        <dbReference type="Proteomes" id="UP000192276"/>
    </source>
</evidence>
<comment type="function">
    <text evidence="9">Condenses 4-methyl-5-(beta-hydroxyethyl)thiazole monophosphate (THZ-P) and 2-methyl-4-amino-5-hydroxymethyl pyrimidine pyrophosphate (HMP-PP) to form thiamine monophosphate (TMP).</text>
</comment>
<accession>A0A1V9FNA5</accession>
<name>A0A1V9FNA5_9BACT</name>
<dbReference type="Proteomes" id="UP000192276">
    <property type="component" value="Unassembled WGS sequence"/>
</dbReference>
<dbReference type="NCBIfam" id="TIGR00693">
    <property type="entry name" value="thiE"/>
    <property type="match status" value="1"/>
</dbReference>
<dbReference type="CDD" id="cd00564">
    <property type="entry name" value="TMP_TenI"/>
    <property type="match status" value="1"/>
</dbReference>
<comment type="catalytic activity">
    <reaction evidence="8 9 10">
        <text>2-[(2R,5Z)-2-carboxy-4-methylthiazol-5(2H)-ylidene]ethyl phosphate + 4-amino-2-methyl-5-(diphosphooxymethyl)pyrimidine + 2 H(+) = thiamine phosphate + CO2 + diphosphate</text>
        <dbReference type="Rhea" id="RHEA:47844"/>
        <dbReference type="ChEBI" id="CHEBI:15378"/>
        <dbReference type="ChEBI" id="CHEBI:16526"/>
        <dbReference type="ChEBI" id="CHEBI:33019"/>
        <dbReference type="ChEBI" id="CHEBI:37575"/>
        <dbReference type="ChEBI" id="CHEBI:57841"/>
        <dbReference type="ChEBI" id="CHEBI:62899"/>
        <dbReference type="EC" id="2.5.1.3"/>
    </reaction>
</comment>
<evidence type="ECO:0000256" key="3">
    <source>
        <dbReference type="ARBA" id="ARBA00022723"/>
    </source>
</evidence>
<comment type="caution">
    <text evidence="13">The sequence shown here is derived from an EMBL/GenBank/DDBJ whole genome shotgun (WGS) entry which is preliminary data.</text>
</comment>
<reference evidence="14" key="1">
    <citation type="submission" date="2016-04" db="EMBL/GenBank/DDBJ databases">
        <authorList>
            <person name="Chen L."/>
            <person name="Zhuang W."/>
            <person name="Wang G."/>
        </authorList>
    </citation>
    <scope>NUCLEOTIDE SEQUENCE [LARGE SCALE GENOMIC DNA]</scope>
    <source>
        <strain evidence="14">208</strain>
    </source>
</reference>
<dbReference type="PROSITE" id="PS50007">
    <property type="entry name" value="PIPLC_X_DOMAIN"/>
    <property type="match status" value="1"/>
</dbReference>
<feature type="domain" description="Thiamine phosphate synthase/TenI" evidence="12">
    <location>
        <begin position="5"/>
        <end position="189"/>
    </location>
</feature>
<evidence type="ECO:0000256" key="2">
    <source>
        <dbReference type="ARBA" id="ARBA00022679"/>
    </source>
</evidence>
<comment type="cofactor">
    <cofactor evidence="9">
        <name>Mg(2+)</name>
        <dbReference type="ChEBI" id="CHEBI:18420"/>
    </cofactor>
    <text evidence="9">Binds 1 Mg(2+) ion per subunit.</text>
</comment>
<dbReference type="UniPathway" id="UPA00060">
    <property type="reaction ID" value="UER00141"/>
</dbReference>
<protein>
    <recommendedName>
        <fullName evidence="9">Thiamine-phosphate synthase</fullName>
        <shortName evidence="9">TP synthase</shortName>
        <shortName evidence="9">TPS</shortName>
        <ecNumber evidence="9">2.5.1.3</ecNumber>
    </recommendedName>
    <alternativeName>
        <fullName evidence="9">Thiamine-phosphate pyrophosphorylase</fullName>
        <shortName evidence="9">TMP pyrophosphorylase</shortName>
        <shortName evidence="9">TMP-PPase</shortName>
    </alternativeName>
</protein>
<keyword evidence="2 9" id="KW-0808">Transferase</keyword>
<gene>
    <name evidence="9" type="primary">thiE</name>
    <name evidence="13" type="ORF">A4R26_20545</name>
</gene>
<evidence type="ECO:0000256" key="11">
    <source>
        <dbReference type="RuleBase" id="RU004253"/>
    </source>
</evidence>
<evidence type="ECO:0000256" key="7">
    <source>
        <dbReference type="ARBA" id="ARBA00047851"/>
    </source>
</evidence>
<comment type="caution">
    <text evidence="9">Lacks conserved residue(s) required for the propagation of feature annotation.</text>
</comment>
<evidence type="ECO:0000256" key="1">
    <source>
        <dbReference type="ARBA" id="ARBA00005165"/>
    </source>
</evidence>
<evidence type="ECO:0000259" key="12">
    <source>
        <dbReference type="Pfam" id="PF02581"/>
    </source>
</evidence>
<comment type="catalytic activity">
    <reaction evidence="6 9 10">
        <text>4-methyl-5-(2-phosphooxyethyl)-thiazole + 4-amino-2-methyl-5-(diphosphooxymethyl)pyrimidine + H(+) = thiamine phosphate + diphosphate</text>
        <dbReference type="Rhea" id="RHEA:22328"/>
        <dbReference type="ChEBI" id="CHEBI:15378"/>
        <dbReference type="ChEBI" id="CHEBI:33019"/>
        <dbReference type="ChEBI" id="CHEBI:37575"/>
        <dbReference type="ChEBI" id="CHEBI:57841"/>
        <dbReference type="ChEBI" id="CHEBI:58296"/>
        <dbReference type="EC" id="2.5.1.3"/>
    </reaction>
</comment>
<dbReference type="GO" id="GO:0005737">
    <property type="term" value="C:cytoplasm"/>
    <property type="evidence" value="ECO:0007669"/>
    <property type="project" value="TreeGrafter"/>
</dbReference>
<comment type="similarity">
    <text evidence="9 10">Belongs to the thiamine-phosphate synthase family.</text>
</comment>
<dbReference type="SUPFAM" id="SSF51391">
    <property type="entry name" value="Thiamin phosphate synthase"/>
    <property type="match status" value="1"/>
</dbReference>
<dbReference type="EMBL" id="LWBP01000167">
    <property type="protein sequence ID" value="OQP59787.1"/>
    <property type="molecule type" value="Genomic_DNA"/>
</dbReference>
<dbReference type="EC" id="2.5.1.3" evidence="9"/>
<dbReference type="GO" id="GO:0009229">
    <property type="term" value="P:thiamine diphosphate biosynthetic process"/>
    <property type="evidence" value="ECO:0007669"/>
    <property type="project" value="UniProtKB-UniRule"/>
</dbReference>
<dbReference type="HAMAP" id="MF_00097">
    <property type="entry name" value="TMP_synthase"/>
    <property type="match status" value="1"/>
</dbReference>
<evidence type="ECO:0000256" key="9">
    <source>
        <dbReference type="HAMAP-Rule" id="MF_00097"/>
    </source>
</evidence>
<evidence type="ECO:0000256" key="8">
    <source>
        <dbReference type="ARBA" id="ARBA00047883"/>
    </source>
</evidence>
<dbReference type="InterPro" id="IPR022998">
    <property type="entry name" value="ThiamineP_synth_TenI"/>
</dbReference>
<feature type="binding site" evidence="9">
    <location>
        <position position="66"/>
    </location>
    <ligand>
        <name>Mg(2+)</name>
        <dbReference type="ChEBI" id="CHEBI:18420"/>
    </ligand>
</feature>
<evidence type="ECO:0000256" key="5">
    <source>
        <dbReference type="ARBA" id="ARBA00022977"/>
    </source>
</evidence>
<feature type="binding site" evidence="9">
    <location>
        <begin position="33"/>
        <end position="37"/>
    </location>
    <ligand>
        <name>4-amino-2-methyl-5-(diphosphooxymethyl)pyrimidine</name>
        <dbReference type="ChEBI" id="CHEBI:57841"/>
    </ligand>
</feature>
<keyword evidence="14" id="KW-1185">Reference proteome</keyword>
<dbReference type="AlphaFoldDB" id="A0A1V9FNA5"/>
<dbReference type="InterPro" id="IPR036206">
    <property type="entry name" value="ThiamineP_synth_sf"/>
</dbReference>
<keyword evidence="4 9" id="KW-0460">Magnesium</keyword>
<evidence type="ECO:0000256" key="4">
    <source>
        <dbReference type="ARBA" id="ARBA00022842"/>
    </source>
</evidence>
<evidence type="ECO:0000256" key="6">
    <source>
        <dbReference type="ARBA" id="ARBA00047334"/>
    </source>
</evidence>
<dbReference type="RefSeq" id="WP_081164464.1">
    <property type="nucleotide sequence ID" value="NZ_LWBP01000167.1"/>
</dbReference>
<feature type="binding site" evidence="9">
    <location>
        <position position="104"/>
    </location>
    <ligand>
        <name>4-amino-2-methyl-5-(diphosphooxymethyl)pyrimidine</name>
        <dbReference type="ChEBI" id="CHEBI:57841"/>
    </ligand>
</feature>
<dbReference type="Gene3D" id="3.20.20.70">
    <property type="entry name" value="Aldolase class I"/>
    <property type="match status" value="1"/>
</dbReference>
<dbReference type="OrthoDB" id="9812206at2"/>
<comment type="pathway">
    <text evidence="1 9 11">Cofactor biosynthesis; thiamine diphosphate biosynthesis; thiamine phosphate from 4-amino-2-methyl-5-diphosphomethylpyrimidine and 4-methyl-5-(2-phosphoethyl)-thiazole: step 1/1.</text>
</comment>
<dbReference type="NCBIfam" id="NF000736">
    <property type="entry name" value="PRK00043.2-3"/>
    <property type="match status" value="1"/>
</dbReference>
<dbReference type="PANTHER" id="PTHR20857">
    <property type="entry name" value="THIAMINE-PHOSPHATE PYROPHOSPHORYLASE"/>
    <property type="match status" value="1"/>
</dbReference>
<evidence type="ECO:0000256" key="10">
    <source>
        <dbReference type="RuleBase" id="RU003826"/>
    </source>
</evidence>
<comment type="catalytic activity">
    <reaction evidence="7 9 10">
        <text>2-(2-carboxy-4-methylthiazol-5-yl)ethyl phosphate + 4-amino-2-methyl-5-(diphosphooxymethyl)pyrimidine + 2 H(+) = thiamine phosphate + CO2 + diphosphate</text>
        <dbReference type="Rhea" id="RHEA:47848"/>
        <dbReference type="ChEBI" id="CHEBI:15378"/>
        <dbReference type="ChEBI" id="CHEBI:16526"/>
        <dbReference type="ChEBI" id="CHEBI:33019"/>
        <dbReference type="ChEBI" id="CHEBI:37575"/>
        <dbReference type="ChEBI" id="CHEBI:57841"/>
        <dbReference type="ChEBI" id="CHEBI:62890"/>
        <dbReference type="EC" id="2.5.1.3"/>
    </reaction>
</comment>
<keyword evidence="5 9" id="KW-0784">Thiamine biosynthesis</keyword>
<proteinExistence type="inferred from homology"/>
<dbReference type="GO" id="GO:0009228">
    <property type="term" value="P:thiamine biosynthetic process"/>
    <property type="evidence" value="ECO:0007669"/>
    <property type="project" value="UniProtKB-KW"/>
</dbReference>
<dbReference type="InterPro" id="IPR034291">
    <property type="entry name" value="TMP_synthase"/>
</dbReference>
<organism evidence="13 14">
    <name type="scientific">Niastella populi</name>
    <dbReference type="NCBI Taxonomy" id="550983"/>
    <lineage>
        <taxon>Bacteria</taxon>
        <taxon>Pseudomonadati</taxon>
        <taxon>Bacteroidota</taxon>
        <taxon>Chitinophagia</taxon>
        <taxon>Chitinophagales</taxon>
        <taxon>Chitinophagaceae</taxon>
        <taxon>Niastella</taxon>
    </lineage>
</organism>
<dbReference type="InterPro" id="IPR013785">
    <property type="entry name" value="Aldolase_TIM"/>
</dbReference>
<sequence length="208" mass="22486">MLERVYFISQQTAAKTHLMAIEEALQAGCRLVQLRVKNEPETAVLEQAKKAKELCDRYKAKLVINDFPQVAKAVGAWGIHVGLQDLSPAEVRAITGKEMIVGGTANTFEHIQQRVQEGVDYIGLGPFRFTATKEKLSPVLGLEGYRRIMNEVRAAGIQLPIVAIGGILAADVPGLRDAGIHGVAVSGTITNAVNKQEVVKQIDALYSG</sequence>
<keyword evidence="3 9" id="KW-0479">Metal-binding</keyword>
<feature type="binding site" evidence="9">
    <location>
        <position position="166"/>
    </location>
    <ligand>
        <name>2-[(2R,5Z)-2-carboxy-4-methylthiazol-5(2H)-ylidene]ethyl phosphate</name>
        <dbReference type="ChEBI" id="CHEBI:62899"/>
    </ligand>
</feature>
<feature type="binding site" evidence="9">
    <location>
        <position position="133"/>
    </location>
    <ligand>
        <name>4-amino-2-methyl-5-(diphosphooxymethyl)pyrimidine</name>
        <dbReference type="ChEBI" id="CHEBI:57841"/>
    </ligand>
</feature>
<feature type="binding site" evidence="9">
    <location>
        <position position="85"/>
    </location>
    <ligand>
        <name>Mg(2+)</name>
        <dbReference type="ChEBI" id="CHEBI:18420"/>
    </ligand>
</feature>
<dbReference type="Pfam" id="PF02581">
    <property type="entry name" value="TMP-TENI"/>
    <property type="match status" value="1"/>
</dbReference>
<evidence type="ECO:0000313" key="13">
    <source>
        <dbReference type="EMBL" id="OQP59787.1"/>
    </source>
</evidence>
<feature type="binding site" evidence="9">
    <location>
        <position position="65"/>
    </location>
    <ligand>
        <name>4-amino-2-methyl-5-(diphosphooxymethyl)pyrimidine</name>
        <dbReference type="ChEBI" id="CHEBI:57841"/>
    </ligand>
</feature>
<dbReference type="GO" id="GO:0000287">
    <property type="term" value="F:magnesium ion binding"/>
    <property type="evidence" value="ECO:0007669"/>
    <property type="project" value="UniProtKB-UniRule"/>
</dbReference>